<keyword evidence="1" id="KW-0175">Coiled coil</keyword>
<sequence length="99" mass="11111">MSSENTRAALETLYQAAVSHGTCPAVETAYADLRRWLDFVHDAIDRRDVLQGICARREAMDRVYGGTRVENLKLDNARLSGEVDAMRRQIADFQEAANP</sequence>
<reference evidence="2" key="1">
    <citation type="submission" date="2020-03" db="EMBL/GenBank/DDBJ databases">
        <title>The deep terrestrial virosphere.</title>
        <authorList>
            <person name="Holmfeldt K."/>
            <person name="Nilsson E."/>
            <person name="Simone D."/>
            <person name="Lopez-Fernandez M."/>
            <person name="Wu X."/>
            <person name="de Brujin I."/>
            <person name="Lundin D."/>
            <person name="Andersson A."/>
            <person name="Bertilsson S."/>
            <person name="Dopson M."/>
        </authorList>
    </citation>
    <scope>NUCLEOTIDE SEQUENCE</scope>
    <source>
        <strain evidence="2">TM448A00065</strain>
        <strain evidence="3">TM448B00134</strain>
    </source>
</reference>
<evidence type="ECO:0000256" key="1">
    <source>
        <dbReference type="SAM" id="Coils"/>
    </source>
</evidence>
<gene>
    <name evidence="2" type="ORF">TM448A00065_0021</name>
    <name evidence="3" type="ORF">TM448B00134_0086</name>
</gene>
<protein>
    <submittedName>
        <fullName evidence="2">Uncharacterized protein</fullName>
    </submittedName>
</protein>
<organism evidence="2">
    <name type="scientific">viral metagenome</name>
    <dbReference type="NCBI Taxonomy" id="1070528"/>
    <lineage>
        <taxon>unclassified sequences</taxon>
        <taxon>metagenomes</taxon>
        <taxon>organismal metagenomes</taxon>
    </lineage>
</organism>
<dbReference type="EMBL" id="MT144591">
    <property type="protein sequence ID" value="QJH93792.1"/>
    <property type="molecule type" value="Genomic_DNA"/>
</dbReference>
<proteinExistence type="predicted"/>
<accession>A0A6H1Z9L3</accession>
<evidence type="ECO:0000313" key="3">
    <source>
        <dbReference type="EMBL" id="QJH93792.1"/>
    </source>
</evidence>
<name>A0A6H1Z9L3_9ZZZZ</name>
<feature type="coiled-coil region" evidence="1">
    <location>
        <begin position="69"/>
        <end position="96"/>
    </location>
</feature>
<dbReference type="EMBL" id="MT143972">
    <property type="protein sequence ID" value="QJA43975.1"/>
    <property type="molecule type" value="Genomic_DNA"/>
</dbReference>
<dbReference type="AlphaFoldDB" id="A0A6H1Z9L3"/>
<evidence type="ECO:0000313" key="2">
    <source>
        <dbReference type="EMBL" id="QJA43975.1"/>
    </source>
</evidence>